<dbReference type="SMART" id="SM00423">
    <property type="entry name" value="PSI"/>
    <property type="match status" value="3"/>
</dbReference>
<feature type="domain" description="PSI" evidence="2">
    <location>
        <begin position="410"/>
        <end position="458"/>
    </location>
</feature>
<comment type="similarity">
    <text evidence="1">Belongs to the peptidase C1 family.</text>
</comment>
<organism evidence="4 5">
    <name type="scientific">Sandaracinus amylolyticus</name>
    <dbReference type="NCBI Taxonomy" id="927083"/>
    <lineage>
        <taxon>Bacteria</taxon>
        <taxon>Pseudomonadati</taxon>
        <taxon>Myxococcota</taxon>
        <taxon>Polyangia</taxon>
        <taxon>Polyangiales</taxon>
        <taxon>Sandaracinaceae</taxon>
        <taxon>Sandaracinus</taxon>
    </lineage>
</organism>
<gene>
    <name evidence="4" type="ORF">DB32_006492</name>
</gene>
<dbReference type="Gene3D" id="3.90.70.10">
    <property type="entry name" value="Cysteine proteinases"/>
    <property type="match status" value="1"/>
</dbReference>
<dbReference type="InterPro" id="IPR000668">
    <property type="entry name" value="Peptidase_C1A_C"/>
</dbReference>
<accession>A0A0F6W7C0</accession>
<protein>
    <submittedName>
        <fullName evidence="4">Tryptophan synthase alpha chain</fullName>
    </submittedName>
</protein>
<evidence type="ECO:0000313" key="4">
    <source>
        <dbReference type="EMBL" id="AKF09343.1"/>
    </source>
</evidence>
<dbReference type="GO" id="GO:0006508">
    <property type="term" value="P:proteolysis"/>
    <property type="evidence" value="ECO:0007669"/>
    <property type="project" value="InterPro"/>
</dbReference>
<reference evidence="4 5" key="1">
    <citation type="submission" date="2015-03" db="EMBL/GenBank/DDBJ databases">
        <title>Genome assembly of Sandaracinus amylolyticus DSM 53668.</title>
        <authorList>
            <person name="Sharma G."/>
            <person name="Subramanian S."/>
        </authorList>
    </citation>
    <scope>NUCLEOTIDE SEQUENCE [LARGE SCALE GENOMIC DNA]</scope>
    <source>
        <strain evidence="4 5">DSM 53668</strain>
    </source>
</reference>
<evidence type="ECO:0000313" key="5">
    <source>
        <dbReference type="Proteomes" id="UP000034883"/>
    </source>
</evidence>
<sequence>MRIANHSTRVSTLALILVAALVGCENERPADESDAGTREDAGAAPVTARGECRLFPLANGRQVCLLTEPQGPTVEAAMRESSEGVAVEPLLDPDFVGPLPSSHDLRGESLGGCLQVRDQRECGWCVAHAAGAVLDALYCAEGCPPPRVSMGHLWSTGHGGTIGDCGFGWDVEEGMRAVTGATPLVPESTWPYTGGARSMNDTRPSDATLMADGRYRATGYTMIPNDADKLERMKRVLASGRAIAVWSGLCWSGGWGDGQATIQAPMLPCAADGVSDYDGYHAYTIVGYDDATMEFIALNSWGQDWGQNGYMRLSYDFVQNEVSGGGYLQDIDRSHGACEMPDGGMPPGSTAERCTGITACAACAETTGCLWCDGRCVASDDTGTAPATGSCTMPDQSATRGAECALPMDACTSNTDCASCADAPGCAWCEQRGACIAWPGGAGTCGDRRLATSRDQCNDVTRACEMASDCGACTMLEGCGWCGGASGSIHSAPGTTSCFGGDATGADRASCGAGWVGPAGMCPMPPMPDAGMADDGGASDGGTSSDAGTGGDGGTTGPVCGMVGGPCYVDAQCCDGMQCVANACRDASRCGVEGVTCANGSQCCGGLSCLPATFGGGRACCVGFEGGSCETEADCCGEMTCDGGRCRKRRAGQSCASNWDCAGTLRCNGGSCS</sequence>
<name>A0A0F6W7C0_9BACT</name>
<evidence type="ECO:0000256" key="1">
    <source>
        <dbReference type="ARBA" id="ARBA00008455"/>
    </source>
</evidence>
<evidence type="ECO:0000259" key="2">
    <source>
        <dbReference type="SMART" id="SM00423"/>
    </source>
</evidence>
<keyword evidence="5" id="KW-1185">Reference proteome</keyword>
<dbReference type="CDD" id="cd02619">
    <property type="entry name" value="Peptidase_C1"/>
    <property type="match status" value="1"/>
</dbReference>
<proteinExistence type="inferred from homology"/>
<feature type="domain" description="PSI" evidence="2">
    <location>
        <begin position="463"/>
        <end position="523"/>
    </location>
</feature>
<dbReference type="InterPro" id="IPR038765">
    <property type="entry name" value="Papain-like_cys_pep_sf"/>
</dbReference>
<dbReference type="Proteomes" id="UP000034883">
    <property type="component" value="Chromosome"/>
</dbReference>
<dbReference type="InterPro" id="IPR016201">
    <property type="entry name" value="PSI"/>
</dbReference>
<dbReference type="KEGG" id="samy:DB32_006492"/>
<dbReference type="EMBL" id="CP011125">
    <property type="protein sequence ID" value="AKF09343.1"/>
    <property type="molecule type" value="Genomic_DNA"/>
</dbReference>
<dbReference type="GO" id="GO:0008234">
    <property type="term" value="F:cysteine-type peptidase activity"/>
    <property type="evidence" value="ECO:0007669"/>
    <property type="project" value="InterPro"/>
</dbReference>
<dbReference type="PANTHER" id="PTHR12411">
    <property type="entry name" value="CYSTEINE PROTEASE FAMILY C1-RELATED"/>
    <property type="match status" value="1"/>
</dbReference>
<dbReference type="SMART" id="SM00645">
    <property type="entry name" value="Pept_C1"/>
    <property type="match status" value="1"/>
</dbReference>
<feature type="domain" description="Peptidase C1A papain C-terminal" evidence="3">
    <location>
        <begin position="99"/>
        <end position="326"/>
    </location>
</feature>
<evidence type="ECO:0000259" key="3">
    <source>
        <dbReference type="SMART" id="SM00645"/>
    </source>
</evidence>
<dbReference type="RefSeq" id="WP_053236399.1">
    <property type="nucleotide sequence ID" value="NZ_CP011125.1"/>
</dbReference>
<dbReference type="AlphaFoldDB" id="A0A0F6W7C0"/>
<feature type="domain" description="PSI" evidence="2">
    <location>
        <begin position="353"/>
        <end position="405"/>
    </location>
</feature>
<dbReference type="STRING" id="927083.DB32_006492"/>
<dbReference type="PROSITE" id="PS51257">
    <property type="entry name" value="PROKAR_LIPOPROTEIN"/>
    <property type="match status" value="1"/>
</dbReference>
<dbReference type="Pfam" id="PF00112">
    <property type="entry name" value="Peptidase_C1"/>
    <property type="match status" value="1"/>
</dbReference>
<dbReference type="InterPro" id="IPR013128">
    <property type="entry name" value="Peptidase_C1A"/>
</dbReference>
<dbReference type="SUPFAM" id="SSF54001">
    <property type="entry name" value="Cysteine proteinases"/>
    <property type="match status" value="1"/>
</dbReference>